<proteinExistence type="predicted"/>
<gene>
    <name evidence="1" type="ORF">XDN619_LOCUS7146</name>
</gene>
<evidence type="ECO:0000313" key="1">
    <source>
        <dbReference type="EMBL" id="CAF2043415.1"/>
    </source>
</evidence>
<sequence>MDKQNIIAAFNKSDEFLTLKPISELQNFTSYNILRLKIINTKFGPSLFATLQEGEDKFNIFLPKRYAKKLTNEMIQTINDDNFNLRYIGGEYHELEIEYII</sequence>
<organism evidence="1 2">
    <name type="scientific">Rotaria magnacalcarata</name>
    <dbReference type="NCBI Taxonomy" id="392030"/>
    <lineage>
        <taxon>Eukaryota</taxon>
        <taxon>Metazoa</taxon>
        <taxon>Spiralia</taxon>
        <taxon>Gnathifera</taxon>
        <taxon>Rotifera</taxon>
        <taxon>Eurotatoria</taxon>
        <taxon>Bdelloidea</taxon>
        <taxon>Philodinida</taxon>
        <taxon>Philodinidae</taxon>
        <taxon>Rotaria</taxon>
    </lineage>
</organism>
<name>A0A816P2Z4_9BILA</name>
<dbReference type="EMBL" id="CAJNRG010002102">
    <property type="protein sequence ID" value="CAF2043415.1"/>
    <property type="molecule type" value="Genomic_DNA"/>
</dbReference>
<protein>
    <submittedName>
        <fullName evidence="1">Uncharacterized protein</fullName>
    </submittedName>
</protein>
<dbReference type="AlphaFoldDB" id="A0A816P2Z4"/>
<accession>A0A816P2Z4</accession>
<reference evidence="1" key="1">
    <citation type="submission" date="2021-02" db="EMBL/GenBank/DDBJ databases">
        <authorList>
            <person name="Nowell W R."/>
        </authorList>
    </citation>
    <scope>NUCLEOTIDE SEQUENCE</scope>
</reference>
<dbReference type="Proteomes" id="UP000663887">
    <property type="component" value="Unassembled WGS sequence"/>
</dbReference>
<comment type="caution">
    <text evidence="1">The sequence shown here is derived from an EMBL/GenBank/DDBJ whole genome shotgun (WGS) entry which is preliminary data.</text>
</comment>
<evidence type="ECO:0000313" key="2">
    <source>
        <dbReference type="Proteomes" id="UP000663887"/>
    </source>
</evidence>